<feature type="domain" description="TonB-dependent receptor plug" evidence="18">
    <location>
        <begin position="57"/>
        <end position="156"/>
    </location>
</feature>
<evidence type="ECO:0000256" key="14">
    <source>
        <dbReference type="PROSITE-ProRule" id="PRU01360"/>
    </source>
</evidence>
<dbReference type="InterPro" id="IPR037066">
    <property type="entry name" value="Plug_dom_sf"/>
</dbReference>
<evidence type="ECO:0000256" key="1">
    <source>
        <dbReference type="ARBA" id="ARBA00004571"/>
    </source>
</evidence>
<evidence type="ECO:0000256" key="10">
    <source>
        <dbReference type="ARBA" id="ARBA00023077"/>
    </source>
</evidence>
<keyword evidence="3 14" id="KW-0813">Transport</keyword>
<dbReference type="SUPFAM" id="SSF56935">
    <property type="entry name" value="Porins"/>
    <property type="match status" value="1"/>
</dbReference>
<evidence type="ECO:0000256" key="15">
    <source>
        <dbReference type="RuleBase" id="RU003357"/>
    </source>
</evidence>
<dbReference type="InterPro" id="IPR012910">
    <property type="entry name" value="Plug_dom"/>
</dbReference>
<sequence>MRARLTEGRTVKLLFATLLASTAATSAFAEEVIDPEIVVTGTKFSGDFGEKSGIPIDRLPQSVQIVTADDIIESGARSISDLLRGVPSANAGASRVSAYQSFTLKVRGFLADQMRNGMRQRYYEDVDASALSNIERVEVLKGPSGVLYGQSAVGGIISIVTKRPQAEPAVRFSGTFGSFDQKMVAFDMTGGIAPGLSVRATGEVERSNTFVDFQDMDRMNGGLSLHYAGEGFSANLVAEYTERKTSRYAGLPVVGTVVSNGGERLRRGLNLGEPAADRLTADAPLVQAWVDVKLADGWTLTPRIQYQEFNSSFLQIRLRAPITPTLISRNGRIGREDDAYTIAQLDLAGTLKTGPVTHKLLLGYEYDRERGRFTQYALGNVTPIDVTAPVYTFDTIAPATSFAFDNFYNIDGHAVYLQDQVALTDRWDVVGAVRHSWVKAARGVWGGPAADRIPTESTIWQIGSTYRVSEQLSVYGGYNTGFDVESSAGARAADGKPLKPEESNQLEAGLRFRQGDFRASFAAFRIKRVNALTVDLDNPDFSVNLGAQRVQGVELEGEWQPAPWWTLSAGYALLDSKITRSNDGNQGLRLGDVPRHTITARTAVSVPGTPLTLRAAVNHVGSRLLVNGSSVSLPAYTIADLGAGLRAGRFTIDATLSNLLDKRYHTASGNGFAVNPGDPRTFSIRVGVGF</sequence>
<evidence type="ECO:0000256" key="2">
    <source>
        <dbReference type="ARBA" id="ARBA00009810"/>
    </source>
</evidence>
<feature type="signal peptide" evidence="16">
    <location>
        <begin position="1"/>
        <end position="29"/>
    </location>
</feature>
<keyword evidence="8" id="KW-0408">Iron</keyword>
<dbReference type="InterPro" id="IPR000531">
    <property type="entry name" value="Beta-barrel_TonB"/>
</dbReference>
<evidence type="ECO:0000256" key="9">
    <source>
        <dbReference type="ARBA" id="ARBA00023065"/>
    </source>
</evidence>
<evidence type="ECO:0000256" key="16">
    <source>
        <dbReference type="SAM" id="SignalP"/>
    </source>
</evidence>
<evidence type="ECO:0000256" key="13">
    <source>
        <dbReference type="ARBA" id="ARBA00023237"/>
    </source>
</evidence>
<dbReference type="PANTHER" id="PTHR32552:SF68">
    <property type="entry name" value="FERRICHROME OUTER MEMBRANE TRANSPORTER_PHAGE RECEPTOR"/>
    <property type="match status" value="1"/>
</dbReference>
<gene>
    <name evidence="19" type="ORF">DFR51_0665</name>
</gene>
<evidence type="ECO:0000256" key="3">
    <source>
        <dbReference type="ARBA" id="ARBA00022448"/>
    </source>
</evidence>
<dbReference type="InterPro" id="IPR010105">
    <property type="entry name" value="TonB_sidphr_rcpt"/>
</dbReference>
<keyword evidence="5" id="KW-0410">Iron transport</keyword>
<evidence type="ECO:0000256" key="12">
    <source>
        <dbReference type="ARBA" id="ARBA00023170"/>
    </source>
</evidence>
<accession>A0ABX9T1H3</accession>
<dbReference type="Gene3D" id="2.40.170.20">
    <property type="entry name" value="TonB-dependent receptor, beta-barrel domain"/>
    <property type="match status" value="1"/>
</dbReference>
<dbReference type="Proteomes" id="UP000276029">
    <property type="component" value="Unassembled WGS sequence"/>
</dbReference>
<evidence type="ECO:0000313" key="19">
    <source>
        <dbReference type="EMBL" id="RKS91117.1"/>
    </source>
</evidence>
<evidence type="ECO:0000256" key="8">
    <source>
        <dbReference type="ARBA" id="ARBA00023004"/>
    </source>
</evidence>
<name>A0ABX9T1H3_SPHMI</name>
<dbReference type="Pfam" id="PF07715">
    <property type="entry name" value="Plug"/>
    <property type="match status" value="1"/>
</dbReference>
<keyword evidence="9" id="KW-0406">Ion transport</keyword>
<organism evidence="19 20">
    <name type="scientific">Sphingosinicella microcystinivorans</name>
    <dbReference type="NCBI Taxonomy" id="335406"/>
    <lineage>
        <taxon>Bacteria</taxon>
        <taxon>Pseudomonadati</taxon>
        <taxon>Pseudomonadota</taxon>
        <taxon>Alphaproteobacteria</taxon>
        <taxon>Sphingomonadales</taxon>
        <taxon>Sphingosinicellaceae</taxon>
        <taxon>Sphingosinicella</taxon>
    </lineage>
</organism>
<dbReference type="Gene3D" id="2.170.130.10">
    <property type="entry name" value="TonB-dependent receptor, plug domain"/>
    <property type="match status" value="1"/>
</dbReference>
<dbReference type="InterPro" id="IPR039426">
    <property type="entry name" value="TonB-dep_rcpt-like"/>
</dbReference>
<keyword evidence="13 14" id="KW-0998">Cell outer membrane</keyword>
<evidence type="ECO:0000256" key="6">
    <source>
        <dbReference type="ARBA" id="ARBA00022692"/>
    </source>
</evidence>
<keyword evidence="10 15" id="KW-0798">TonB box</keyword>
<keyword evidence="6 14" id="KW-0812">Transmembrane</keyword>
<feature type="chain" id="PRO_5045816770" evidence="16">
    <location>
        <begin position="30"/>
        <end position="690"/>
    </location>
</feature>
<comment type="subcellular location">
    <subcellularLocation>
        <location evidence="1 14">Cell outer membrane</location>
        <topology evidence="1 14">Multi-pass membrane protein</topology>
    </subcellularLocation>
</comment>
<dbReference type="InterPro" id="IPR036942">
    <property type="entry name" value="Beta-barrel_TonB_sf"/>
</dbReference>
<dbReference type="PANTHER" id="PTHR32552">
    <property type="entry name" value="FERRICHROME IRON RECEPTOR-RELATED"/>
    <property type="match status" value="1"/>
</dbReference>
<keyword evidence="20" id="KW-1185">Reference proteome</keyword>
<keyword evidence="4 14" id="KW-1134">Transmembrane beta strand</keyword>
<evidence type="ECO:0000256" key="5">
    <source>
        <dbReference type="ARBA" id="ARBA00022496"/>
    </source>
</evidence>
<feature type="domain" description="TonB-dependent receptor-like beta-barrel" evidence="17">
    <location>
        <begin position="285"/>
        <end position="659"/>
    </location>
</feature>
<evidence type="ECO:0000259" key="18">
    <source>
        <dbReference type="Pfam" id="PF07715"/>
    </source>
</evidence>
<comment type="similarity">
    <text evidence="2 14 15">Belongs to the TonB-dependent receptor family.</text>
</comment>
<proteinExistence type="inferred from homology"/>
<comment type="caution">
    <text evidence="19">The sequence shown here is derived from an EMBL/GenBank/DDBJ whole genome shotgun (WGS) entry which is preliminary data.</text>
</comment>
<evidence type="ECO:0000256" key="4">
    <source>
        <dbReference type="ARBA" id="ARBA00022452"/>
    </source>
</evidence>
<protein>
    <submittedName>
        <fullName evidence="19">Iron complex outermembrane receptor protein</fullName>
    </submittedName>
</protein>
<keyword evidence="7 16" id="KW-0732">Signal</keyword>
<evidence type="ECO:0000259" key="17">
    <source>
        <dbReference type="Pfam" id="PF00593"/>
    </source>
</evidence>
<keyword evidence="11 14" id="KW-0472">Membrane</keyword>
<dbReference type="Pfam" id="PF00593">
    <property type="entry name" value="TonB_dep_Rec_b-barrel"/>
    <property type="match status" value="1"/>
</dbReference>
<reference evidence="19 20" key="1">
    <citation type="submission" date="2018-10" db="EMBL/GenBank/DDBJ databases">
        <title>Genomic Encyclopedia of Type Strains, Phase IV (KMG-IV): sequencing the most valuable type-strain genomes for metagenomic binning, comparative biology and taxonomic classification.</title>
        <authorList>
            <person name="Goeker M."/>
        </authorList>
    </citation>
    <scope>NUCLEOTIDE SEQUENCE [LARGE SCALE GENOMIC DNA]</scope>
    <source>
        <strain evidence="19 20">DSM 19791</strain>
    </source>
</reference>
<dbReference type="PROSITE" id="PS52016">
    <property type="entry name" value="TONB_DEPENDENT_REC_3"/>
    <property type="match status" value="1"/>
</dbReference>
<evidence type="ECO:0000256" key="7">
    <source>
        <dbReference type="ARBA" id="ARBA00022729"/>
    </source>
</evidence>
<keyword evidence="12 19" id="KW-0675">Receptor</keyword>
<evidence type="ECO:0000256" key="11">
    <source>
        <dbReference type="ARBA" id="ARBA00023136"/>
    </source>
</evidence>
<dbReference type="NCBIfam" id="TIGR01783">
    <property type="entry name" value="TonB-siderophor"/>
    <property type="match status" value="1"/>
</dbReference>
<dbReference type="CDD" id="cd01347">
    <property type="entry name" value="ligand_gated_channel"/>
    <property type="match status" value="1"/>
</dbReference>
<dbReference type="EMBL" id="RBWX01000007">
    <property type="protein sequence ID" value="RKS91117.1"/>
    <property type="molecule type" value="Genomic_DNA"/>
</dbReference>
<evidence type="ECO:0000313" key="20">
    <source>
        <dbReference type="Proteomes" id="UP000276029"/>
    </source>
</evidence>